<proteinExistence type="predicted"/>
<keyword evidence="3" id="KW-1185">Reference proteome</keyword>
<organism evidence="2 3">
    <name type="scientific">Octopus vulgaris</name>
    <name type="common">Common octopus</name>
    <dbReference type="NCBI Taxonomy" id="6645"/>
    <lineage>
        <taxon>Eukaryota</taxon>
        <taxon>Metazoa</taxon>
        <taxon>Spiralia</taxon>
        <taxon>Lophotrochozoa</taxon>
        <taxon>Mollusca</taxon>
        <taxon>Cephalopoda</taxon>
        <taxon>Coleoidea</taxon>
        <taxon>Octopodiformes</taxon>
        <taxon>Octopoda</taxon>
        <taxon>Incirrata</taxon>
        <taxon>Octopodidae</taxon>
        <taxon>Octopus</taxon>
    </lineage>
</organism>
<gene>
    <name evidence="2" type="ORF">OCTVUL_1B015301</name>
</gene>
<feature type="domain" description="Helitron helicase-like" evidence="1">
    <location>
        <begin position="2"/>
        <end position="154"/>
    </location>
</feature>
<dbReference type="PANTHER" id="PTHR45786">
    <property type="entry name" value="DNA BINDING PROTEIN-LIKE"/>
    <property type="match status" value="1"/>
</dbReference>
<evidence type="ECO:0000313" key="3">
    <source>
        <dbReference type="Proteomes" id="UP001162480"/>
    </source>
</evidence>
<dbReference type="Pfam" id="PF14214">
    <property type="entry name" value="Helitron_like_N"/>
    <property type="match status" value="1"/>
</dbReference>
<name>A0AA36AXV3_OCTVU</name>
<protein>
    <recommendedName>
        <fullName evidence="1">Helitron helicase-like domain-containing protein</fullName>
    </recommendedName>
</protein>
<reference evidence="2" key="1">
    <citation type="submission" date="2023-08" db="EMBL/GenBank/DDBJ databases">
        <authorList>
            <person name="Alioto T."/>
            <person name="Alioto T."/>
            <person name="Gomez Garrido J."/>
        </authorList>
    </citation>
    <scope>NUCLEOTIDE SEQUENCE</scope>
</reference>
<dbReference type="InterPro" id="IPR025476">
    <property type="entry name" value="Helitron_helicase-like"/>
</dbReference>
<accession>A0AA36AXV3</accession>
<evidence type="ECO:0000259" key="1">
    <source>
        <dbReference type="Pfam" id="PF14214"/>
    </source>
</evidence>
<evidence type="ECO:0000313" key="2">
    <source>
        <dbReference type="EMBL" id="CAI9722882.1"/>
    </source>
</evidence>
<dbReference type="Proteomes" id="UP001162480">
    <property type="component" value="Chromosome 5"/>
</dbReference>
<dbReference type="EMBL" id="OX597818">
    <property type="protein sequence ID" value="CAI9722882.1"/>
    <property type="molecule type" value="Genomic_DNA"/>
</dbReference>
<dbReference type="AlphaFoldDB" id="A0AA36AXV3"/>
<sequence>MQCRRFLQQYAVDQWAKVERSRLQWVERNQTTIKAEEYSGLLDDIHQNDSVTPGRRIILPPTIKGSPRFYNEAFQSAMGKPNYFIAFTTNPKWPEIQSTLFPEDRSDILARVFKMKLDALLDDLLKKHVLGKVITHTPTTEWQKRGLTHAHILLIMAPQYKPAVPEVIDKVVSAEIPDKNKSPQLFKAVMAHNIHGPCGSTNKSSPCVWKLVRMEHIVQRISRSRSSIQPSSRKTATPRI</sequence>
<dbReference type="PANTHER" id="PTHR45786:SF74">
    <property type="entry name" value="ATP-DEPENDENT DNA HELICASE"/>
    <property type="match status" value="1"/>
</dbReference>